<dbReference type="EMBL" id="DF848783">
    <property type="protein sequence ID" value="GAT54857.1"/>
    <property type="molecule type" value="Genomic_DNA"/>
</dbReference>
<name>A0ABQ0LUX4_MYCCL</name>
<evidence type="ECO:0000313" key="2">
    <source>
        <dbReference type="Proteomes" id="UP000815677"/>
    </source>
</evidence>
<organism evidence="1 2">
    <name type="scientific">Mycena chlorophos</name>
    <name type="common">Agaric fungus</name>
    <name type="synonym">Agaricus chlorophos</name>
    <dbReference type="NCBI Taxonomy" id="658473"/>
    <lineage>
        <taxon>Eukaryota</taxon>
        <taxon>Fungi</taxon>
        <taxon>Dikarya</taxon>
        <taxon>Basidiomycota</taxon>
        <taxon>Agaricomycotina</taxon>
        <taxon>Agaricomycetes</taxon>
        <taxon>Agaricomycetidae</taxon>
        <taxon>Agaricales</taxon>
        <taxon>Marasmiineae</taxon>
        <taxon>Mycenaceae</taxon>
        <taxon>Mycena</taxon>
    </lineage>
</organism>
<protein>
    <submittedName>
        <fullName evidence="1">Uncharacterized protein</fullName>
    </submittedName>
</protein>
<accession>A0ABQ0LUX4</accession>
<dbReference type="Proteomes" id="UP000815677">
    <property type="component" value="Unassembled WGS sequence"/>
</dbReference>
<sequence>MFHRAKNTTITGGTFIVNNLNNNNALASEPEDDYRRIRLGDINILKLVSEVELIEDRVIRRRKRRGRENTVKVVVGRQKAYHAKIFGSPDIFTVVAYEGDLSQWHKKSSQDVTWDGAASDDILHCLMHPSFVQLFGVTNSTKVHALIYHNELVPAFLAITGAPTYLTGQLLLFRLRGQLAVIRHILNHKQADPIR</sequence>
<gene>
    <name evidence="1" type="ORF">MCHLO_11677</name>
</gene>
<proteinExistence type="predicted"/>
<reference evidence="1" key="1">
    <citation type="submission" date="2014-09" db="EMBL/GenBank/DDBJ databases">
        <title>Genome sequence of the luminous mushroom Mycena chlorophos for searching fungal bioluminescence genes.</title>
        <authorList>
            <person name="Tanaka Y."/>
            <person name="Kasuga D."/>
            <person name="Oba Y."/>
            <person name="Hase S."/>
            <person name="Sato K."/>
            <person name="Oba Y."/>
            <person name="Sakakibara Y."/>
        </authorList>
    </citation>
    <scope>NUCLEOTIDE SEQUENCE</scope>
</reference>
<keyword evidence="2" id="KW-1185">Reference proteome</keyword>
<evidence type="ECO:0000313" key="1">
    <source>
        <dbReference type="EMBL" id="GAT54857.1"/>
    </source>
</evidence>